<dbReference type="SUPFAM" id="SSF48317">
    <property type="entry name" value="Acid phosphatase/Vanadium-dependent haloperoxidase"/>
    <property type="match status" value="1"/>
</dbReference>
<name>A0A4Q0W238_9BACI</name>
<evidence type="ECO:0000259" key="2">
    <source>
        <dbReference type="SMART" id="SM00014"/>
    </source>
</evidence>
<keyword evidence="4" id="KW-1185">Reference proteome</keyword>
<dbReference type="Pfam" id="PF01569">
    <property type="entry name" value="PAP2"/>
    <property type="match status" value="1"/>
</dbReference>
<dbReference type="AlphaFoldDB" id="A0A4Q0W238"/>
<accession>A0A4Q0W238</accession>
<sequence>MDYQLFKAINRLAGRNSMLDKYMIAVSKKYYFLLIIVLIYISLTGYIDRKVVKKALVSYCLSISIAYVLNQFFYKPRPFLEHQVNLLIPAKKTSSFPSKHTLFLFVVSSTLFFHDRIVGSYLWGLSVLTGISRVWLGHHYPFDILGSAIIGSMTSSVVERLENAKFSLK</sequence>
<dbReference type="PANTHER" id="PTHR14969">
    <property type="entry name" value="SPHINGOSINE-1-PHOSPHATE PHOSPHOHYDROLASE"/>
    <property type="match status" value="1"/>
</dbReference>
<dbReference type="RefSeq" id="WP_129076965.1">
    <property type="nucleotide sequence ID" value="NZ_QOUX01000001.1"/>
</dbReference>
<dbReference type="InterPro" id="IPR000326">
    <property type="entry name" value="PAP2/HPO"/>
</dbReference>
<evidence type="ECO:0000256" key="1">
    <source>
        <dbReference type="SAM" id="Phobius"/>
    </source>
</evidence>
<gene>
    <name evidence="3" type="ORF">DS745_04245</name>
</gene>
<dbReference type="GO" id="GO:0005886">
    <property type="term" value="C:plasma membrane"/>
    <property type="evidence" value="ECO:0007669"/>
    <property type="project" value="InterPro"/>
</dbReference>
<feature type="transmembrane region" description="Helical" evidence="1">
    <location>
        <begin position="30"/>
        <end position="47"/>
    </location>
</feature>
<proteinExistence type="predicted"/>
<organism evidence="3 4">
    <name type="scientific">Anaerobacillus alkaliphilus</name>
    <dbReference type="NCBI Taxonomy" id="1548597"/>
    <lineage>
        <taxon>Bacteria</taxon>
        <taxon>Bacillati</taxon>
        <taxon>Bacillota</taxon>
        <taxon>Bacilli</taxon>
        <taxon>Bacillales</taxon>
        <taxon>Bacillaceae</taxon>
        <taxon>Anaerobacillus</taxon>
    </lineage>
</organism>
<dbReference type="Proteomes" id="UP000290649">
    <property type="component" value="Unassembled WGS sequence"/>
</dbReference>
<comment type="caution">
    <text evidence="3">The sequence shown here is derived from an EMBL/GenBank/DDBJ whole genome shotgun (WGS) entry which is preliminary data.</text>
</comment>
<dbReference type="InterPro" id="IPR033879">
    <property type="entry name" value="UPP_Pase"/>
</dbReference>
<dbReference type="PANTHER" id="PTHR14969:SF58">
    <property type="entry name" value="UNDECAPRENYL-DIPHOSPHATASE BCRC"/>
    <property type="match status" value="1"/>
</dbReference>
<keyword evidence="1" id="KW-1133">Transmembrane helix</keyword>
<dbReference type="OrthoDB" id="9789113at2"/>
<feature type="domain" description="Phosphatidic acid phosphatase type 2/haloperoxidase" evidence="2">
    <location>
        <begin position="53"/>
        <end position="159"/>
    </location>
</feature>
<keyword evidence="1" id="KW-0812">Transmembrane</keyword>
<evidence type="ECO:0000313" key="3">
    <source>
        <dbReference type="EMBL" id="RXJ04601.1"/>
    </source>
</evidence>
<dbReference type="GO" id="GO:0050380">
    <property type="term" value="F:undecaprenyl-diphosphatase activity"/>
    <property type="evidence" value="ECO:0007669"/>
    <property type="project" value="InterPro"/>
</dbReference>
<dbReference type="Gene3D" id="1.20.144.10">
    <property type="entry name" value="Phosphatidic acid phosphatase type 2/haloperoxidase"/>
    <property type="match status" value="1"/>
</dbReference>
<protein>
    <submittedName>
        <fullName evidence="3">Undecaprenyl-diphosphatase</fullName>
    </submittedName>
</protein>
<dbReference type="SMART" id="SM00014">
    <property type="entry name" value="acidPPc"/>
    <property type="match status" value="1"/>
</dbReference>
<dbReference type="InterPro" id="IPR036938">
    <property type="entry name" value="PAP2/HPO_sf"/>
</dbReference>
<reference evidence="3 4" key="1">
    <citation type="journal article" date="2019" name="Int. J. Syst. Evol. Microbiol.">
        <title>Anaerobacillus alkaliphilus sp. nov., a novel alkaliphilic and moderately halophilic bacterium.</title>
        <authorList>
            <person name="Borsodi A.K."/>
            <person name="Aszalos J.M."/>
            <person name="Bihari P."/>
            <person name="Nagy I."/>
            <person name="Schumann P."/>
            <person name="Sproer C."/>
            <person name="Kovacs A.L."/>
            <person name="Boka K."/>
            <person name="Dobosy P."/>
            <person name="Ovari M."/>
            <person name="Szili-Kovacs T."/>
            <person name="Toth E."/>
        </authorList>
    </citation>
    <scope>NUCLEOTIDE SEQUENCE [LARGE SCALE GENOMIC DNA]</scope>
    <source>
        <strain evidence="3 4">B16-10</strain>
    </source>
</reference>
<evidence type="ECO:0000313" key="4">
    <source>
        <dbReference type="Proteomes" id="UP000290649"/>
    </source>
</evidence>
<dbReference type="EMBL" id="QOUX01000001">
    <property type="protein sequence ID" value="RXJ04601.1"/>
    <property type="molecule type" value="Genomic_DNA"/>
</dbReference>
<dbReference type="CDD" id="cd03385">
    <property type="entry name" value="PAP2_BcrC_like"/>
    <property type="match status" value="1"/>
</dbReference>
<keyword evidence="1" id="KW-0472">Membrane</keyword>